<evidence type="ECO:0000256" key="1">
    <source>
        <dbReference type="SAM" id="MobiDB-lite"/>
    </source>
</evidence>
<reference evidence="2 3" key="1">
    <citation type="submission" date="2024-01" db="EMBL/GenBank/DDBJ databases">
        <title>The genomes of 5 underutilized Papilionoideae crops provide insights into root nodulation and disease resistanc.</title>
        <authorList>
            <person name="Jiang F."/>
        </authorList>
    </citation>
    <scope>NUCLEOTIDE SEQUENCE [LARGE SCALE GENOMIC DNA]</scope>
    <source>
        <strain evidence="2">LVBAO_FW01</strain>
        <tissue evidence="2">Leaves</tissue>
    </source>
</reference>
<gene>
    <name evidence="2" type="ORF">VNO77_02662</name>
</gene>
<accession>A0AAN9MZW4</accession>
<dbReference type="EMBL" id="JAYMYQ010000001">
    <property type="protein sequence ID" value="KAK7360653.1"/>
    <property type="molecule type" value="Genomic_DNA"/>
</dbReference>
<protein>
    <submittedName>
        <fullName evidence="2">Uncharacterized protein</fullName>
    </submittedName>
</protein>
<proteinExistence type="predicted"/>
<comment type="caution">
    <text evidence="2">The sequence shown here is derived from an EMBL/GenBank/DDBJ whole genome shotgun (WGS) entry which is preliminary data.</text>
</comment>
<dbReference type="AlphaFoldDB" id="A0AAN9MZW4"/>
<evidence type="ECO:0000313" key="2">
    <source>
        <dbReference type="EMBL" id="KAK7360653.1"/>
    </source>
</evidence>
<organism evidence="2 3">
    <name type="scientific">Canavalia gladiata</name>
    <name type="common">Sword bean</name>
    <name type="synonym">Dolichos gladiatus</name>
    <dbReference type="NCBI Taxonomy" id="3824"/>
    <lineage>
        <taxon>Eukaryota</taxon>
        <taxon>Viridiplantae</taxon>
        <taxon>Streptophyta</taxon>
        <taxon>Embryophyta</taxon>
        <taxon>Tracheophyta</taxon>
        <taxon>Spermatophyta</taxon>
        <taxon>Magnoliopsida</taxon>
        <taxon>eudicotyledons</taxon>
        <taxon>Gunneridae</taxon>
        <taxon>Pentapetalae</taxon>
        <taxon>rosids</taxon>
        <taxon>fabids</taxon>
        <taxon>Fabales</taxon>
        <taxon>Fabaceae</taxon>
        <taxon>Papilionoideae</taxon>
        <taxon>50 kb inversion clade</taxon>
        <taxon>NPAAA clade</taxon>
        <taxon>indigoferoid/millettioid clade</taxon>
        <taxon>Phaseoleae</taxon>
        <taxon>Canavalia</taxon>
    </lineage>
</organism>
<keyword evidence="3" id="KW-1185">Reference proteome</keyword>
<sequence length="201" mass="22608">MTLRRARPAIKDLAMIAATVHAEGGGPRGLKLRGTERREVGEAKTPPCPESCNLYLGEIHSGDADCAAFQGNEEIASLEFCQSRSLSPRREKTELPGHPSRGKRPYFPEGGQNQVTGPPMMREASRVRCQDYVHNPRKPVDRGNAQSKAPRRKVLRMRREKSRRSTRALFPTTSKRHVGGINPSKMGKNPFWQIFIRHPNF</sequence>
<feature type="compositionally biased region" description="Basic residues" evidence="1">
    <location>
        <begin position="149"/>
        <end position="166"/>
    </location>
</feature>
<feature type="region of interest" description="Disordered" evidence="1">
    <location>
        <begin position="134"/>
        <end position="168"/>
    </location>
</feature>
<dbReference type="Proteomes" id="UP001367508">
    <property type="component" value="Unassembled WGS sequence"/>
</dbReference>
<evidence type="ECO:0000313" key="3">
    <source>
        <dbReference type="Proteomes" id="UP001367508"/>
    </source>
</evidence>
<name>A0AAN9MZW4_CANGL</name>
<feature type="region of interest" description="Disordered" evidence="1">
    <location>
        <begin position="85"/>
        <end position="119"/>
    </location>
</feature>